<proteinExistence type="predicted"/>
<sequence length="101" mass="12482">MGGGRRRRIERSSSSIDRRYKRPRNSSERHRRNESRNRRARRRSWNKKNSDHFVSVEFLSIFNYRNVLRYYWELVFAWNTISQKRHLHIVLKGVSTEKTFL</sequence>
<accession>A0A915PQS0</accession>
<protein>
    <submittedName>
        <fullName evidence="3">Uncharacterized protein</fullName>
    </submittedName>
</protein>
<keyword evidence="2" id="KW-1185">Reference proteome</keyword>
<dbReference type="WBParaSite" id="sdigi.contig327.g7474.t1">
    <property type="protein sequence ID" value="sdigi.contig327.g7474.t1"/>
    <property type="gene ID" value="sdigi.contig327.g7474"/>
</dbReference>
<evidence type="ECO:0000256" key="1">
    <source>
        <dbReference type="SAM" id="MobiDB-lite"/>
    </source>
</evidence>
<dbReference type="AlphaFoldDB" id="A0A915PQS0"/>
<name>A0A915PQS0_9BILA</name>
<evidence type="ECO:0000313" key="3">
    <source>
        <dbReference type="WBParaSite" id="sdigi.contig327.g7474.t1"/>
    </source>
</evidence>
<feature type="region of interest" description="Disordered" evidence="1">
    <location>
        <begin position="1"/>
        <end position="46"/>
    </location>
</feature>
<dbReference type="Proteomes" id="UP000887581">
    <property type="component" value="Unplaced"/>
</dbReference>
<organism evidence="2 3">
    <name type="scientific">Setaria digitata</name>
    <dbReference type="NCBI Taxonomy" id="48799"/>
    <lineage>
        <taxon>Eukaryota</taxon>
        <taxon>Metazoa</taxon>
        <taxon>Ecdysozoa</taxon>
        <taxon>Nematoda</taxon>
        <taxon>Chromadorea</taxon>
        <taxon>Rhabditida</taxon>
        <taxon>Spirurina</taxon>
        <taxon>Spiruromorpha</taxon>
        <taxon>Filarioidea</taxon>
        <taxon>Setariidae</taxon>
        <taxon>Setaria</taxon>
    </lineage>
</organism>
<evidence type="ECO:0000313" key="2">
    <source>
        <dbReference type="Proteomes" id="UP000887581"/>
    </source>
</evidence>
<reference evidence="3" key="1">
    <citation type="submission" date="2022-11" db="UniProtKB">
        <authorList>
            <consortium name="WormBaseParasite"/>
        </authorList>
    </citation>
    <scope>IDENTIFICATION</scope>
</reference>
<feature type="compositionally biased region" description="Basic residues" evidence="1">
    <location>
        <begin position="19"/>
        <end position="46"/>
    </location>
</feature>